<proteinExistence type="predicted"/>
<protein>
    <submittedName>
        <fullName evidence="2 3">Uncharacterized protein</fullName>
    </submittedName>
</protein>
<feature type="region of interest" description="Disordered" evidence="1">
    <location>
        <begin position="56"/>
        <end position="77"/>
    </location>
</feature>
<accession>A0A0C4DLQ1</accession>
<feature type="compositionally biased region" description="Basic and acidic residues" evidence="1">
    <location>
        <begin position="130"/>
        <end position="139"/>
    </location>
</feature>
<reference evidence="2" key="3">
    <citation type="submission" date="2011-03" db="EMBL/GenBank/DDBJ databases">
        <title>Annotation of Magnaporthe poae ATCC 64411.</title>
        <authorList>
            <person name="Ma L.-J."/>
            <person name="Dead R."/>
            <person name="Young S.K."/>
            <person name="Zeng Q."/>
            <person name="Gargeya S."/>
            <person name="Fitzgerald M."/>
            <person name="Haas B."/>
            <person name="Abouelleil A."/>
            <person name="Alvarado L."/>
            <person name="Arachchi H.M."/>
            <person name="Berlin A."/>
            <person name="Brown A."/>
            <person name="Chapman S.B."/>
            <person name="Chen Z."/>
            <person name="Dunbar C."/>
            <person name="Freedman E."/>
            <person name="Gearin G."/>
            <person name="Gellesch M."/>
            <person name="Goldberg J."/>
            <person name="Griggs A."/>
            <person name="Gujja S."/>
            <person name="Heiman D."/>
            <person name="Howarth C."/>
            <person name="Larson L."/>
            <person name="Lui A."/>
            <person name="MacDonald P.J.P."/>
            <person name="Mehta T."/>
            <person name="Montmayeur A."/>
            <person name="Murphy C."/>
            <person name="Neiman D."/>
            <person name="Pearson M."/>
            <person name="Priest M."/>
            <person name="Roberts A."/>
            <person name="Saif S."/>
            <person name="Shea T."/>
            <person name="Shenoy N."/>
            <person name="Sisk P."/>
            <person name="Stolte C."/>
            <person name="Sykes S."/>
            <person name="Yandava C."/>
            <person name="Wortman J."/>
            <person name="Nusbaum C."/>
            <person name="Birren B."/>
        </authorList>
    </citation>
    <scope>NUCLEOTIDE SEQUENCE</scope>
    <source>
        <strain evidence="2">ATCC 64411</strain>
    </source>
</reference>
<reference evidence="2" key="1">
    <citation type="submission" date="2010-05" db="EMBL/GenBank/DDBJ databases">
        <title>The Genome Sequence of Magnaporthe poae strain ATCC 64411.</title>
        <authorList>
            <consortium name="The Broad Institute Genome Sequencing Platform"/>
            <consortium name="Broad Institute Genome Sequencing Center for Infectious Disease"/>
            <person name="Ma L.-J."/>
            <person name="Dead R."/>
            <person name="Young S."/>
            <person name="Zeng Q."/>
            <person name="Koehrsen M."/>
            <person name="Alvarado L."/>
            <person name="Berlin A."/>
            <person name="Chapman S.B."/>
            <person name="Chen Z."/>
            <person name="Freedman E."/>
            <person name="Gellesch M."/>
            <person name="Goldberg J."/>
            <person name="Griggs A."/>
            <person name="Gujja S."/>
            <person name="Heilman E.R."/>
            <person name="Heiman D."/>
            <person name="Hepburn T."/>
            <person name="Howarth C."/>
            <person name="Jen D."/>
            <person name="Larson L."/>
            <person name="Mehta T."/>
            <person name="Neiman D."/>
            <person name="Pearson M."/>
            <person name="Roberts A."/>
            <person name="Saif S."/>
            <person name="Shea T."/>
            <person name="Shenoy N."/>
            <person name="Sisk P."/>
            <person name="Stolte C."/>
            <person name="Sykes S."/>
            <person name="Walk T."/>
            <person name="White J."/>
            <person name="Yandava C."/>
            <person name="Haas B."/>
            <person name="Nusbaum C."/>
            <person name="Birren B."/>
        </authorList>
    </citation>
    <scope>NUCLEOTIDE SEQUENCE</scope>
    <source>
        <strain evidence="2">ATCC 64411</strain>
    </source>
</reference>
<dbReference type="VEuPathDB" id="FungiDB:MAPG_00696"/>
<reference evidence="3" key="4">
    <citation type="journal article" date="2015" name="G3 (Bethesda)">
        <title>Genome sequences of three phytopathogenic species of the Magnaporthaceae family of fungi.</title>
        <authorList>
            <person name="Okagaki L.H."/>
            <person name="Nunes C.C."/>
            <person name="Sailsbery J."/>
            <person name="Clay B."/>
            <person name="Brown D."/>
            <person name="John T."/>
            <person name="Oh Y."/>
            <person name="Young N."/>
            <person name="Fitzgerald M."/>
            <person name="Haas B.J."/>
            <person name="Zeng Q."/>
            <person name="Young S."/>
            <person name="Adiconis X."/>
            <person name="Fan L."/>
            <person name="Levin J.Z."/>
            <person name="Mitchell T.K."/>
            <person name="Okubara P.A."/>
            <person name="Farman M.L."/>
            <person name="Kohn L.M."/>
            <person name="Birren B."/>
            <person name="Ma L.-J."/>
            <person name="Dean R.A."/>
        </authorList>
    </citation>
    <scope>NUCLEOTIDE SEQUENCE</scope>
    <source>
        <strain evidence="3">ATCC 64411 / 73-15</strain>
    </source>
</reference>
<dbReference type="EMBL" id="ADBL01000161">
    <property type="status" value="NOT_ANNOTATED_CDS"/>
    <property type="molecule type" value="Genomic_DNA"/>
</dbReference>
<keyword evidence="4" id="KW-1185">Reference proteome</keyword>
<dbReference type="EnsemblFungi" id="MAPG_00696T0">
    <property type="protein sequence ID" value="MAPG_00696T0"/>
    <property type="gene ID" value="MAPG_00696"/>
</dbReference>
<organism evidence="3 4">
    <name type="scientific">Magnaporthiopsis poae (strain ATCC 64411 / 73-15)</name>
    <name type="common">Kentucky bluegrass fungus</name>
    <name type="synonym">Magnaporthe poae</name>
    <dbReference type="NCBI Taxonomy" id="644358"/>
    <lineage>
        <taxon>Eukaryota</taxon>
        <taxon>Fungi</taxon>
        <taxon>Dikarya</taxon>
        <taxon>Ascomycota</taxon>
        <taxon>Pezizomycotina</taxon>
        <taxon>Sordariomycetes</taxon>
        <taxon>Sordariomycetidae</taxon>
        <taxon>Magnaporthales</taxon>
        <taxon>Magnaporthaceae</taxon>
        <taxon>Magnaporthiopsis</taxon>
    </lineage>
</organism>
<evidence type="ECO:0000313" key="2">
    <source>
        <dbReference type="EMBL" id="KLU81611.1"/>
    </source>
</evidence>
<evidence type="ECO:0000256" key="1">
    <source>
        <dbReference type="SAM" id="MobiDB-lite"/>
    </source>
</evidence>
<reference evidence="3" key="5">
    <citation type="submission" date="2015-06" db="UniProtKB">
        <authorList>
            <consortium name="EnsemblFungi"/>
        </authorList>
    </citation>
    <scope>IDENTIFICATION</scope>
    <source>
        <strain evidence="3">ATCC 64411</strain>
    </source>
</reference>
<dbReference type="Proteomes" id="UP000011715">
    <property type="component" value="Unassembled WGS sequence"/>
</dbReference>
<reference evidence="4" key="2">
    <citation type="submission" date="2010-05" db="EMBL/GenBank/DDBJ databases">
        <title>The genome sequence of Magnaporthe poae strain ATCC 64411.</title>
        <authorList>
            <person name="Ma L.-J."/>
            <person name="Dead R."/>
            <person name="Young S."/>
            <person name="Zeng Q."/>
            <person name="Koehrsen M."/>
            <person name="Alvarado L."/>
            <person name="Berlin A."/>
            <person name="Chapman S.B."/>
            <person name="Chen Z."/>
            <person name="Freedman E."/>
            <person name="Gellesch M."/>
            <person name="Goldberg J."/>
            <person name="Griggs A."/>
            <person name="Gujja S."/>
            <person name="Heilman E.R."/>
            <person name="Heiman D."/>
            <person name="Hepburn T."/>
            <person name="Howarth C."/>
            <person name="Jen D."/>
            <person name="Larson L."/>
            <person name="Mehta T."/>
            <person name="Neiman D."/>
            <person name="Pearson M."/>
            <person name="Roberts A."/>
            <person name="Saif S."/>
            <person name="Shea T."/>
            <person name="Shenoy N."/>
            <person name="Sisk P."/>
            <person name="Stolte C."/>
            <person name="Sykes S."/>
            <person name="Walk T."/>
            <person name="White J."/>
            <person name="Yandava C."/>
            <person name="Haas B."/>
            <person name="Nusbaum C."/>
            <person name="Birren B."/>
        </authorList>
    </citation>
    <scope>NUCLEOTIDE SEQUENCE [LARGE SCALE GENOMIC DNA]</scope>
    <source>
        <strain evidence="4">ATCC 64411 / 73-15</strain>
    </source>
</reference>
<gene>
    <name evidence="2" type="ORF">MAPG_00696</name>
</gene>
<feature type="compositionally biased region" description="Basic and acidic residues" evidence="1">
    <location>
        <begin position="60"/>
        <end position="69"/>
    </location>
</feature>
<evidence type="ECO:0000313" key="4">
    <source>
        <dbReference type="Proteomes" id="UP000011715"/>
    </source>
</evidence>
<evidence type="ECO:0000313" key="3">
    <source>
        <dbReference type="EnsemblFungi" id="MAPG_00696T0"/>
    </source>
</evidence>
<dbReference type="AlphaFoldDB" id="A0A0C4DLQ1"/>
<dbReference type="EMBL" id="GL876966">
    <property type="protein sequence ID" value="KLU81611.1"/>
    <property type="molecule type" value="Genomic_DNA"/>
</dbReference>
<feature type="region of interest" description="Disordered" evidence="1">
    <location>
        <begin position="115"/>
        <end position="153"/>
    </location>
</feature>
<name>A0A0C4DLQ1_MAGP6</name>
<sequence length="153" mass="17229">MILYLFFSPEYGMVQGRTVLPSGNTHDYTCRNQLTDVIPGAWPKVLWQRQLPDVTAPPWKKQDKSRKDGIGGPGLTLQPSRNVKSFFKLPDCKAQEAALIVFFGRERNLVLSVGKAATGRTRPGRRSRSRRPERPRQELRASWYGGSATEITG</sequence>